<comment type="similarity">
    <text evidence="2">Belongs to the mis12 family.</text>
</comment>
<dbReference type="RefSeq" id="XP_010933223.1">
    <property type="nucleotide sequence ID" value="XM_010934921.3"/>
</dbReference>
<dbReference type="Proteomes" id="UP000504607">
    <property type="component" value="Chromosome 11"/>
</dbReference>
<keyword evidence="10" id="KW-1185">Reference proteome</keyword>
<comment type="subcellular location">
    <subcellularLocation>
        <location evidence="1">Chromosome</location>
        <location evidence="1">Centromere</location>
        <location evidence="1">Kinetochore</location>
    </subcellularLocation>
</comment>
<sequence>MEGSESEAVFEAFNLNPQRFINEVLNSVDDMLDGAFDFFLQQATVNTGGGTEMTEELARGVSSLRHLTQAVLDKRMAMWEKYCLRHCFAVPERFVLPKAKESSGDSLLIQEGLSDPELDTQLESLREKVAAAGKKSAELHAEMTSLEKQSTLSCSYDASVAEALQVFEDNSVHDMFQEIGKTASELHHKMAQVKMKRREAMEQAKVGKIYNSSREQPMLHDTGLSARLEDIEEVLSILRSK</sequence>
<dbReference type="GO" id="GO:0000444">
    <property type="term" value="C:MIS12/MIND type complex"/>
    <property type="evidence" value="ECO:0007669"/>
    <property type="project" value="TreeGrafter"/>
</dbReference>
<proteinExistence type="inferred from homology"/>
<organism evidence="10 11">
    <name type="scientific">Elaeis guineensis var. tenera</name>
    <name type="common">Oil palm</name>
    <dbReference type="NCBI Taxonomy" id="51953"/>
    <lineage>
        <taxon>Eukaryota</taxon>
        <taxon>Viridiplantae</taxon>
        <taxon>Streptophyta</taxon>
        <taxon>Embryophyta</taxon>
        <taxon>Tracheophyta</taxon>
        <taxon>Spermatophyta</taxon>
        <taxon>Magnoliopsida</taxon>
        <taxon>Liliopsida</taxon>
        <taxon>Arecaceae</taxon>
        <taxon>Arecoideae</taxon>
        <taxon>Cocoseae</taxon>
        <taxon>Elaeidinae</taxon>
        <taxon>Elaeis</taxon>
    </lineage>
</organism>
<accession>A0A6I9RVT4</accession>
<keyword evidence="9" id="KW-0137">Centromere</keyword>
<evidence type="ECO:0000256" key="5">
    <source>
        <dbReference type="ARBA" id="ARBA00022776"/>
    </source>
</evidence>
<evidence type="ECO:0000256" key="9">
    <source>
        <dbReference type="ARBA" id="ARBA00023328"/>
    </source>
</evidence>
<evidence type="ECO:0000313" key="11">
    <source>
        <dbReference type="RefSeq" id="XP_010933223.1"/>
    </source>
</evidence>
<evidence type="ECO:0000256" key="3">
    <source>
        <dbReference type="ARBA" id="ARBA00022454"/>
    </source>
</evidence>
<evidence type="ECO:0000256" key="7">
    <source>
        <dbReference type="ARBA" id="ARBA00023054"/>
    </source>
</evidence>
<evidence type="ECO:0000256" key="6">
    <source>
        <dbReference type="ARBA" id="ARBA00022838"/>
    </source>
</evidence>
<dbReference type="PANTHER" id="PTHR14527">
    <property type="entry name" value="PROTEIN MIS12 HOMOLOG"/>
    <property type="match status" value="1"/>
</dbReference>
<dbReference type="FunCoup" id="A0A6I9RVT4">
    <property type="interactions" value="1954"/>
</dbReference>
<keyword evidence="6" id="KW-0995">Kinetochore</keyword>
<dbReference type="InterPro" id="IPR008685">
    <property type="entry name" value="Centromere_Mis12"/>
</dbReference>
<keyword evidence="7" id="KW-0175">Coiled coil</keyword>
<dbReference type="PANTHER" id="PTHR14527:SF2">
    <property type="entry name" value="PROTEIN MIS12 HOMOLOG"/>
    <property type="match status" value="1"/>
</dbReference>
<evidence type="ECO:0000313" key="10">
    <source>
        <dbReference type="Proteomes" id="UP000504607"/>
    </source>
</evidence>
<keyword evidence="3" id="KW-0158">Chromosome</keyword>
<dbReference type="GO" id="GO:0005634">
    <property type="term" value="C:nucleus"/>
    <property type="evidence" value="ECO:0007669"/>
    <property type="project" value="InterPro"/>
</dbReference>
<keyword evidence="8" id="KW-0131">Cell cycle</keyword>
<dbReference type="Pfam" id="PF05859">
    <property type="entry name" value="Mis12"/>
    <property type="match status" value="1"/>
</dbReference>
<evidence type="ECO:0000256" key="4">
    <source>
        <dbReference type="ARBA" id="ARBA00022618"/>
    </source>
</evidence>
<evidence type="ECO:0000256" key="2">
    <source>
        <dbReference type="ARBA" id="ARBA00008643"/>
    </source>
</evidence>
<evidence type="ECO:0000256" key="8">
    <source>
        <dbReference type="ARBA" id="ARBA00023306"/>
    </source>
</evidence>
<protein>
    <submittedName>
        <fullName evidence="11">Protein MIS12 homolog</fullName>
    </submittedName>
</protein>
<gene>
    <name evidence="11" type="primary">LOC105053667</name>
</gene>
<keyword evidence="4" id="KW-0132">Cell division</keyword>
<evidence type="ECO:0000256" key="1">
    <source>
        <dbReference type="ARBA" id="ARBA00004629"/>
    </source>
</evidence>
<dbReference type="KEGG" id="egu:105053667"/>
<dbReference type="OrthoDB" id="1884855at2759"/>
<dbReference type="GeneID" id="105053667"/>
<dbReference type="GO" id="GO:0000070">
    <property type="term" value="P:mitotic sister chromatid segregation"/>
    <property type="evidence" value="ECO:0007669"/>
    <property type="project" value="TreeGrafter"/>
</dbReference>
<name>A0A6I9RVT4_ELAGV</name>
<dbReference type="InParanoid" id="A0A6I9RVT4"/>
<reference evidence="11" key="1">
    <citation type="submission" date="2025-08" db="UniProtKB">
        <authorList>
            <consortium name="RefSeq"/>
        </authorList>
    </citation>
    <scope>IDENTIFICATION</scope>
</reference>
<dbReference type="GO" id="GO:0051301">
    <property type="term" value="P:cell division"/>
    <property type="evidence" value="ECO:0007669"/>
    <property type="project" value="UniProtKB-KW"/>
</dbReference>
<keyword evidence="5" id="KW-0498">Mitosis</keyword>
<dbReference type="AlphaFoldDB" id="A0A6I9RVT4"/>
<dbReference type="GO" id="GO:0051382">
    <property type="term" value="P:kinetochore assembly"/>
    <property type="evidence" value="ECO:0007669"/>
    <property type="project" value="TreeGrafter"/>
</dbReference>